<feature type="region of interest" description="Disordered" evidence="1">
    <location>
        <begin position="55"/>
        <end position="93"/>
    </location>
</feature>
<feature type="compositionally biased region" description="Basic and acidic residues" evidence="1">
    <location>
        <begin position="55"/>
        <end position="72"/>
    </location>
</feature>
<protein>
    <submittedName>
        <fullName evidence="2">Uncharacterized protein</fullName>
    </submittedName>
</protein>
<dbReference type="EMBL" id="QGNW01000421">
    <property type="protein sequence ID" value="RVW72166.1"/>
    <property type="molecule type" value="Genomic_DNA"/>
</dbReference>
<organism evidence="2 3">
    <name type="scientific">Vitis vinifera</name>
    <name type="common">Grape</name>
    <dbReference type="NCBI Taxonomy" id="29760"/>
    <lineage>
        <taxon>Eukaryota</taxon>
        <taxon>Viridiplantae</taxon>
        <taxon>Streptophyta</taxon>
        <taxon>Embryophyta</taxon>
        <taxon>Tracheophyta</taxon>
        <taxon>Spermatophyta</taxon>
        <taxon>Magnoliopsida</taxon>
        <taxon>eudicotyledons</taxon>
        <taxon>Gunneridae</taxon>
        <taxon>Pentapetalae</taxon>
        <taxon>rosids</taxon>
        <taxon>Vitales</taxon>
        <taxon>Vitaceae</taxon>
        <taxon>Viteae</taxon>
        <taxon>Vitis</taxon>
    </lineage>
</organism>
<comment type="caution">
    <text evidence="2">The sequence shown here is derived from an EMBL/GenBank/DDBJ whole genome shotgun (WGS) entry which is preliminary data.</text>
</comment>
<reference evidence="2 3" key="1">
    <citation type="journal article" date="2018" name="PLoS Genet.">
        <title>Population sequencing reveals clonal diversity and ancestral inbreeding in the grapevine cultivar Chardonnay.</title>
        <authorList>
            <person name="Roach M.J."/>
            <person name="Johnson D.L."/>
            <person name="Bohlmann J."/>
            <person name="van Vuuren H.J."/>
            <person name="Jones S.J."/>
            <person name="Pretorius I.S."/>
            <person name="Schmidt S.A."/>
            <person name="Borneman A.R."/>
        </authorList>
    </citation>
    <scope>NUCLEOTIDE SEQUENCE [LARGE SCALE GENOMIC DNA]</scope>
    <source>
        <strain evidence="3">cv. Chardonnay</strain>
        <tissue evidence="2">Leaf</tissue>
    </source>
</reference>
<accession>A0A438GIX5</accession>
<gene>
    <name evidence="2" type="ORF">CK203_061819</name>
</gene>
<evidence type="ECO:0000256" key="1">
    <source>
        <dbReference type="SAM" id="MobiDB-lite"/>
    </source>
</evidence>
<sequence>MDIPLRYGNGLSYIQGVQIEQVSIWVQAIASSWILKGLSEEVVGEPDTHCVRIEGKPDAHRARTTGEPDVHRGSARRAPRASQTRTARALWAS</sequence>
<evidence type="ECO:0000313" key="2">
    <source>
        <dbReference type="EMBL" id="RVW72166.1"/>
    </source>
</evidence>
<dbReference type="Proteomes" id="UP000288805">
    <property type="component" value="Unassembled WGS sequence"/>
</dbReference>
<evidence type="ECO:0000313" key="3">
    <source>
        <dbReference type="Proteomes" id="UP000288805"/>
    </source>
</evidence>
<proteinExistence type="predicted"/>
<name>A0A438GIX5_VITVI</name>
<dbReference type="AlphaFoldDB" id="A0A438GIX5"/>